<dbReference type="InterPro" id="IPR032274">
    <property type="entry name" value="DUF4835"/>
</dbReference>
<reference evidence="3" key="1">
    <citation type="journal article" date="2019" name="Int. J. Syst. Evol. Microbiol.">
        <title>The Global Catalogue of Microorganisms (GCM) 10K type strain sequencing project: providing services to taxonomists for standard genome sequencing and annotation.</title>
        <authorList>
            <consortium name="The Broad Institute Genomics Platform"/>
            <consortium name="The Broad Institute Genome Sequencing Center for Infectious Disease"/>
            <person name="Wu L."/>
            <person name="Ma J."/>
        </authorList>
    </citation>
    <scope>NUCLEOTIDE SEQUENCE [LARGE SCALE GENOMIC DNA]</scope>
    <source>
        <strain evidence="3">CGMCC 1.15461</strain>
    </source>
</reference>
<dbReference type="Proteomes" id="UP000615760">
    <property type="component" value="Unassembled WGS sequence"/>
</dbReference>
<sequence length="295" mass="33412">MYKWVAALVLVLFSFSVKAQELNCIVQVNTDRITDGDTQLFKTLETSLTEFINNTRWTTRNYGRNERIDCSIFINVSEYNSNNFKATMQVQSSRPVHNSTYQSPVLNYSDPDVGFRYTQSENLIYNPNSYGSNLVALISFYANIIIGLDADTFELNSGTPYYQEAQNMASLAQGGGYKGWSQQDGNQNRYFLISDLLSNTYSSFREALYQYHRLGLDVMAKNVKEGKEKVAEAIQTLAEVNKVRPNAFLTRIFFDAKADEIVSVFSGGPMITITQLVDTLNRISPLNSSKWSNIK</sequence>
<evidence type="ECO:0000256" key="1">
    <source>
        <dbReference type="SAM" id="SignalP"/>
    </source>
</evidence>
<proteinExistence type="predicted"/>
<keyword evidence="1" id="KW-0732">Signal</keyword>
<keyword evidence="3" id="KW-1185">Reference proteome</keyword>
<evidence type="ECO:0000313" key="2">
    <source>
        <dbReference type="EMBL" id="GGB68399.1"/>
    </source>
</evidence>
<organism evidence="2 3">
    <name type="scientific">Flavobacterium suaedae</name>
    <dbReference type="NCBI Taxonomy" id="1767027"/>
    <lineage>
        <taxon>Bacteria</taxon>
        <taxon>Pseudomonadati</taxon>
        <taxon>Bacteroidota</taxon>
        <taxon>Flavobacteriia</taxon>
        <taxon>Flavobacteriales</taxon>
        <taxon>Flavobacteriaceae</taxon>
        <taxon>Flavobacterium</taxon>
    </lineage>
</organism>
<gene>
    <name evidence="2" type="ORF">GCM10007424_05530</name>
</gene>
<protein>
    <submittedName>
        <fullName evidence="2">DUF4835 domain-containing protein</fullName>
    </submittedName>
</protein>
<dbReference type="RefSeq" id="WP_188619700.1">
    <property type="nucleotide sequence ID" value="NZ_BMJE01000001.1"/>
</dbReference>
<feature type="chain" id="PRO_5045708389" evidence="1">
    <location>
        <begin position="20"/>
        <end position="295"/>
    </location>
</feature>
<name>A0ABQ1JJK5_9FLAO</name>
<accession>A0ABQ1JJK5</accession>
<dbReference type="EMBL" id="BMJE01000001">
    <property type="protein sequence ID" value="GGB68399.1"/>
    <property type="molecule type" value="Genomic_DNA"/>
</dbReference>
<feature type="signal peptide" evidence="1">
    <location>
        <begin position="1"/>
        <end position="19"/>
    </location>
</feature>
<evidence type="ECO:0000313" key="3">
    <source>
        <dbReference type="Proteomes" id="UP000615760"/>
    </source>
</evidence>
<dbReference type="Pfam" id="PF16119">
    <property type="entry name" value="DUF4835"/>
    <property type="match status" value="1"/>
</dbReference>
<comment type="caution">
    <text evidence="2">The sequence shown here is derived from an EMBL/GenBank/DDBJ whole genome shotgun (WGS) entry which is preliminary data.</text>
</comment>